<feature type="transmembrane region" description="Helical" evidence="6">
    <location>
        <begin position="237"/>
        <end position="259"/>
    </location>
</feature>
<organism evidence="8 9">
    <name type="scientific">Xylaria multiplex</name>
    <dbReference type="NCBI Taxonomy" id="323545"/>
    <lineage>
        <taxon>Eukaryota</taxon>
        <taxon>Fungi</taxon>
        <taxon>Dikarya</taxon>
        <taxon>Ascomycota</taxon>
        <taxon>Pezizomycotina</taxon>
        <taxon>Sordariomycetes</taxon>
        <taxon>Xylariomycetidae</taxon>
        <taxon>Xylariales</taxon>
        <taxon>Xylariaceae</taxon>
        <taxon>Xylaria</taxon>
    </lineage>
</organism>
<dbReference type="InParanoid" id="A0A7C8IXQ2"/>
<feature type="transmembrane region" description="Helical" evidence="6">
    <location>
        <begin position="37"/>
        <end position="54"/>
    </location>
</feature>
<keyword evidence="4 6" id="KW-0472">Membrane</keyword>
<evidence type="ECO:0000256" key="5">
    <source>
        <dbReference type="ARBA" id="ARBA00038359"/>
    </source>
</evidence>
<dbReference type="GO" id="GO:0016020">
    <property type="term" value="C:membrane"/>
    <property type="evidence" value="ECO:0007669"/>
    <property type="project" value="UniProtKB-SubCell"/>
</dbReference>
<evidence type="ECO:0000256" key="2">
    <source>
        <dbReference type="ARBA" id="ARBA00022692"/>
    </source>
</evidence>
<evidence type="ECO:0000259" key="7">
    <source>
        <dbReference type="Pfam" id="PF20684"/>
    </source>
</evidence>
<name>A0A7C8IXQ2_9PEZI</name>
<dbReference type="AlphaFoldDB" id="A0A7C8IXQ2"/>
<sequence>MAEGLDPETLSQFLNYPIQAPPPGVIPNFVNPGSTAYQVYITAGLCIPLMLGFAASRFSSKFCNAYKTFLTDDIIFVIGLVLCIGFISMTIACLSGSVFGRHAWNVLLGGFTKSQLVLALLVEILAPQALCFVKVSVLILYLRIFSVIRWMRIASIIAIILVVAFHLAVSICFAVMCSPSTGDSQLDFLAAFISESCNKTRVLVVIQGAGSVISDFFLLVLPLPAVWKLQMPIKRKLAVSSMFLVGTSALVSSILSLYYRTLYYAAGEDNIRLVVPLWATAMAEEAAGVIVCCMPATAALFRKVKMPMPSWSSISKWTSRSPILLSGSSSNLKENLERHESINSRNPVYCHPGSRDRHAAWVDSEAETHSLQHLNLGNTGIGKQTGVEVSWQTK</sequence>
<evidence type="ECO:0000313" key="9">
    <source>
        <dbReference type="Proteomes" id="UP000481858"/>
    </source>
</evidence>
<dbReference type="PANTHER" id="PTHR33048">
    <property type="entry name" value="PTH11-LIKE INTEGRAL MEMBRANE PROTEIN (AFU_ORTHOLOGUE AFUA_5G11245)"/>
    <property type="match status" value="1"/>
</dbReference>
<feature type="transmembrane region" description="Helical" evidence="6">
    <location>
        <begin position="202"/>
        <end position="225"/>
    </location>
</feature>
<feature type="domain" description="Rhodopsin" evidence="7">
    <location>
        <begin position="57"/>
        <end position="303"/>
    </location>
</feature>
<evidence type="ECO:0000256" key="1">
    <source>
        <dbReference type="ARBA" id="ARBA00004141"/>
    </source>
</evidence>
<dbReference type="InterPro" id="IPR052337">
    <property type="entry name" value="SAT4-like"/>
</dbReference>
<evidence type="ECO:0000256" key="6">
    <source>
        <dbReference type="SAM" id="Phobius"/>
    </source>
</evidence>
<gene>
    <name evidence="8" type="ORF">GQX73_g3175</name>
</gene>
<feature type="transmembrane region" description="Helical" evidence="6">
    <location>
        <begin position="118"/>
        <end position="141"/>
    </location>
</feature>
<evidence type="ECO:0000256" key="4">
    <source>
        <dbReference type="ARBA" id="ARBA00023136"/>
    </source>
</evidence>
<reference evidence="8 9" key="1">
    <citation type="submission" date="2019-12" db="EMBL/GenBank/DDBJ databases">
        <title>Draft genome sequence of the ascomycete Xylaria multiplex DSM 110363.</title>
        <authorList>
            <person name="Buettner E."/>
            <person name="Kellner H."/>
        </authorList>
    </citation>
    <scope>NUCLEOTIDE SEQUENCE [LARGE SCALE GENOMIC DNA]</scope>
    <source>
        <strain evidence="8 9">DSM 110363</strain>
    </source>
</reference>
<dbReference type="InterPro" id="IPR049326">
    <property type="entry name" value="Rhodopsin_dom_fungi"/>
</dbReference>
<comment type="subcellular location">
    <subcellularLocation>
        <location evidence="1">Membrane</location>
        <topology evidence="1">Multi-pass membrane protein</topology>
    </subcellularLocation>
</comment>
<feature type="transmembrane region" description="Helical" evidence="6">
    <location>
        <begin position="74"/>
        <end position="98"/>
    </location>
</feature>
<dbReference type="PANTHER" id="PTHR33048:SF158">
    <property type="entry name" value="MEMBRANE PROTEIN PTH11-LIKE, PUTATIVE-RELATED"/>
    <property type="match status" value="1"/>
</dbReference>
<keyword evidence="3 6" id="KW-1133">Transmembrane helix</keyword>
<dbReference type="Proteomes" id="UP000481858">
    <property type="component" value="Unassembled WGS sequence"/>
</dbReference>
<evidence type="ECO:0000256" key="3">
    <source>
        <dbReference type="ARBA" id="ARBA00022989"/>
    </source>
</evidence>
<dbReference type="OrthoDB" id="444631at2759"/>
<feature type="transmembrane region" description="Helical" evidence="6">
    <location>
        <begin position="279"/>
        <end position="301"/>
    </location>
</feature>
<protein>
    <recommendedName>
        <fullName evidence="7">Rhodopsin domain-containing protein</fullName>
    </recommendedName>
</protein>
<feature type="transmembrane region" description="Helical" evidence="6">
    <location>
        <begin position="153"/>
        <end position="176"/>
    </location>
</feature>
<dbReference type="EMBL" id="WUBL01000024">
    <property type="protein sequence ID" value="KAF2970324.1"/>
    <property type="molecule type" value="Genomic_DNA"/>
</dbReference>
<accession>A0A7C8IXQ2</accession>
<proteinExistence type="inferred from homology"/>
<comment type="caution">
    <text evidence="8">The sequence shown here is derived from an EMBL/GenBank/DDBJ whole genome shotgun (WGS) entry which is preliminary data.</text>
</comment>
<dbReference type="Pfam" id="PF20684">
    <property type="entry name" value="Fung_rhodopsin"/>
    <property type="match status" value="1"/>
</dbReference>
<comment type="similarity">
    <text evidence="5">Belongs to the SAT4 family.</text>
</comment>
<keyword evidence="2 6" id="KW-0812">Transmembrane</keyword>
<keyword evidence="9" id="KW-1185">Reference proteome</keyword>
<evidence type="ECO:0000313" key="8">
    <source>
        <dbReference type="EMBL" id="KAF2970324.1"/>
    </source>
</evidence>